<dbReference type="EMBL" id="CP017766">
    <property type="protein sequence ID" value="AUB56551.1"/>
    <property type="molecule type" value="Genomic_DNA"/>
</dbReference>
<evidence type="ECO:0000313" key="2">
    <source>
        <dbReference type="EMBL" id="AUB56551.1"/>
    </source>
</evidence>
<dbReference type="Proteomes" id="UP000232806">
    <property type="component" value="Chromosome"/>
</dbReference>
<evidence type="ECO:0000313" key="3">
    <source>
        <dbReference type="EMBL" id="NMO10248.1"/>
    </source>
</evidence>
<feature type="transmembrane region" description="Helical" evidence="1">
    <location>
        <begin position="91"/>
        <end position="109"/>
    </location>
</feature>
<organism evidence="2 4">
    <name type="scientific">Methanobacterium subterraneum</name>
    <dbReference type="NCBI Taxonomy" id="59277"/>
    <lineage>
        <taxon>Archaea</taxon>
        <taxon>Methanobacteriati</taxon>
        <taxon>Methanobacteriota</taxon>
        <taxon>Methanomada group</taxon>
        <taxon>Methanobacteria</taxon>
        <taxon>Methanobacteriales</taxon>
        <taxon>Methanobacteriaceae</taxon>
        <taxon>Methanobacterium</taxon>
    </lineage>
</organism>
<feature type="transmembrane region" description="Helical" evidence="1">
    <location>
        <begin position="58"/>
        <end position="79"/>
    </location>
</feature>
<dbReference type="Proteomes" id="UP000591058">
    <property type="component" value="Unassembled WGS sequence"/>
</dbReference>
<protein>
    <submittedName>
        <fullName evidence="3">Zinc ribbon domain-containing protein</fullName>
    </submittedName>
</protein>
<keyword evidence="1" id="KW-1133">Transmembrane helix</keyword>
<reference evidence="2 4" key="1">
    <citation type="submission" date="2016-10" db="EMBL/GenBank/DDBJ databases">
        <title>Comparative genomics between deep and shallow subseafloor isolates.</title>
        <authorList>
            <person name="Ishii S."/>
            <person name="Miller J.R."/>
            <person name="Sutton G."/>
            <person name="Suzuki S."/>
            <person name="Methe B."/>
            <person name="Inagaki F."/>
            <person name="Imachi H."/>
        </authorList>
    </citation>
    <scope>NUCLEOTIDE SEQUENCE [LARGE SCALE GENOMIC DNA]</scope>
    <source>
        <strain evidence="2 4">MO-MB1</strain>
    </source>
</reference>
<gene>
    <name evidence="2" type="ORF">BK007_11375</name>
    <name evidence="3" type="ORF">HG719_10565</name>
</gene>
<evidence type="ECO:0000313" key="4">
    <source>
        <dbReference type="Proteomes" id="UP000232806"/>
    </source>
</evidence>
<dbReference type="EMBL" id="JABBYL010000038">
    <property type="protein sequence ID" value="NMO10248.1"/>
    <property type="molecule type" value="Genomic_DNA"/>
</dbReference>
<reference evidence="3 5" key="2">
    <citation type="submission" date="2020-04" db="EMBL/GenBank/DDBJ databases">
        <title>Draft genome of Methanobacterium subterraneum isolated from animal feces.</title>
        <authorList>
            <person name="Ouboter H.T."/>
            <person name="Berger S."/>
            <person name="Gungor E."/>
            <person name="Jetten M.S.M."/>
            <person name="Welte C.U."/>
        </authorList>
    </citation>
    <scope>NUCLEOTIDE SEQUENCE [LARGE SCALE GENOMIC DNA]</scope>
    <source>
        <strain evidence="3">HO_2020</strain>
    </source>
</reference>
<accession>A0A2H4VEP5</accession>
<keyword evidence="1" id="KW-0472">Membrane</keyword>
<name>A0A2H4VEP5_9EURY</name>
<sequence>MRCPKCGVEYPENSDRCQFCGNPKNPFPVNDRKKGQKVNSSELKHEPETNKSHFVAKLLGFIGIIFFIPLTLASGIYLLTRGEKKAKYWGIAYIIIGVIFWAIGAYLVYTMGYDKVLATYNLTNYSYNFTNYGLKF</sequence>
<dbReference type="OrthoDB" id="70967at2157"/>
<evidence type="ECO:0000256" key="1">
    <source>
        <dbReference type="SAM" id="Phobius"/>
    </source>
</evidence>
<keyword evidence="1" id="KW-0812">Transmembrane</keyword>
<proteinExistence type="predicted"/>
<dbReference type="AlphaFoldDB" id="A0A2H4VEP5"/>
<evidence type="ECO:0000313" key="5">
    <source>
        <dbReference type="Proteomes" id="UP000591058"/>
    </source>
</evidence>